<sequence>MGLTYRAYLEGSSAIFGCCKCETHLSTSNDVISRQFHGQHGQAYLFEHVVNVEYGKAEDRQMSTGLHRVKAYSSDNKYKEGKFVLEKKLLIDLSEKIYMESRTLV</sequence>
<protein>
    <recommendedName>
        <fullName evidence="1">Yippee domain-containing protein</fullName>
    </recommendedName>
</protein>
<dbReference type="EMBL" id="CH476743">
    <property type="protein sequence ID" value="EIE88766.1"/>
    <property type="molecule type" value="Genomic_DNA"/>
</dbReference>
<dbReference type="OrthoDB" id="6407410at2759"/>
<dbReference type="GeneID" id="93620442"/>
<dbReference type="PROSITE" id="PS51792">
    <property type="entry name" value="YIPPEE"/>
    <property type="match status" value="1"/>
</dbReference>
<dbReference type="FunCoup" id="I1CJY6">
    <property type="interactions" value="428"/>
</dbReference>
<feature type="domain" description="Yippee" evidence="1">
    <location>
        <begin position="14"/>
        <end position="105"/>
    </location>
</feature>
<evidence type="ECO:0000313" key="3">
    <source>
        <dbReference type="Proteomes" id="UP000009138"/>
    </source>
</evidence>
<organism evidence="2 3">
    <name type="scientific">Rhizopus delemar (strain RA 99-880 / ATCC MYA-4621 / FGSC 9543 / NRRL 43880)</name>
    <name type="common">Mucormycosis agent</name>
    <name type="synonym">Rhizopus arrhizus var. delemar</name>
    <dbReference type="NCBI Taxonomy" id="246409"/>
    <lineage>
        <taxon>Eukaryota</taxon>
        <taxon>Fungi</taxon>
        <taxon>Fungi incertae sedis</taxon>
        <taxon>Mucoromycota</taxon>
        <taxon>Mucoromycotina</taxon>
        <taxon>Mucoromycetes</taxon>
        <taxon>Mucorales</taxon>
        <taxon>Mucorineae</taxon>
        <taxon>Rhizopodaceae</taxon>
        <taxon>Rhizopus</taxon>
    </lineage>
</organism>
<dbReference type="RefSeq" id="XP_067524162.1">
    <property type="nucleotide sequence ID" value="XM_067668061.1"/>
</dbReference>
<evidence type="ECO:0000313" key="2">
    <source>
        <dbReference type="EMBL" id="EIE88766.1"/>
    </source>
</evidence>
<evidence type="ECO:0000259" key="1">
    <source>
        <dbReference type="PROSITE" id="PS51792"/>
    </source>
</evidence>
<dbReference type="STRING" id="246409.I1CJY6"/>
<proteinExistence type="predicted"/>
<dbReference type="OMA" id="CCCGQII"/>
<name>I1CJY6_RHIO9</name>
<dbReference type="InterPro" id="IPR034751">
    <property type="entry name" value="Yippee"/>
</dbReference>
<dbReference type="InterPro" id="IPR039058">
    <property type="entry name" value="Yippee_fam"/>
</dbReference>
<accession>I1CJY6</accession>
<dbReference type="AlphaFoldDB" id="I1CJY6"/>
<dbReference type="InParanoid" id="I1CJY6"/>
<dbReference type="Proteomes" id="UP000009138">
    <property type="component" value="Unassembled WGS sequence"/>
</dbReference>
<dbReference type="PANTHER" id="PTHR13848">
    <property type="entry name" value="PROTEIN YIPPEE-LIKE CG15309-RELATED"/>
    <property type="match status" value="1"/>
</dbReference>
<gene>
    <name evidence="2" type="ORF">RO3G_13477</name>
</gene>
<dbReference type="VEuPathDB" id="FungiDB:RO3G_13477"/>
<dbReference type="eggNOG" id="KOG3399">
    <property type="taxonomic scope" value="Eukaryota"/>
</dbReference>
<reference evidence="2 3" key="1">
    <citation type="journal article" date="2009" name="PLoS Genet.">
        <title>Genomic analysis of the basal lineage fungus Rhizopus oryzae reveals a whole-genome duplication.</title>
        <authorList>
            <person name="Ma L.-J."/>
            <person name="Ibrahim A.S."/>
            <person name="Skory C."/>
            <person name="Grabherr M.G."/>
            <person name="Burger G."/>
            <person name="Butler M."/>
            <person name="Elias M."/>
            <person name="Idnurm A."/>
            <person name="Lang B.F."/>
            <person name="Sone T."/>
            <person name="Abe A."/>
            <person name="Calvo S.E."/>
            <person name="Corrochano L.M."/>
            <person name="Engels R."/>
            <person name="Fu J."/>
            <person name="Hansberg W."/>
            <person name="Kim J.-M."/>
            <person name="Kodira C.D."/>
            <person name="Koehrsen M.J."/>
            <person name="Liu B."/>
            <person name="Miranda-Saavedra D."/>
            <person name="O'Leary S."/>
            <person name="Ortiz-Castellanos L."/>
            <person name="Poulter R."/>
            <person name="Rodriguez-Romero J."/>
            <person name="Ruiz-Herrera J."/>
            <person name="Shen Y.-Q."/>
            <person name="Zeng Q."/>
            <person name="Galagan J."/>
            <person name="Birren B.W."/>
            <person name="Cuomo C.A."/>
            <person name="Wickes B.L."/>
        </authorList>
    </citation>
    <scope>NUCLEOTIDE SEQUENCE [LARGE SCALE GENOMIC DNA]</scope>
    <source>
        <strain evidence="3">RA 99-880 / ATCC MYA-4621 / FGSC 9543 / NRRL 43880</strain>
    </source>
</reference>
<keyword evidence="3" id="KW-1185">Reference proteome</keyword>